<accession>A0ABV0PJS4</accession>
<organism evidence="1 2">
    <name type="scientific">Goodea atripinnis</name>
    <dbReference type="NCBI Taxonomy" id="208336"/>
    <lineage>
        <taxon>Eukaryota</taxon>
        <taxon>Metazoa</taxon>
        <taxon>Chordata</taxon>
        <taxon>Craniata</taxon>
        <taxon>Vertebrata</taxon>
        <taxon>Euteleostomi</taxon>
        <taxon>Actinopterygii</taxon>
        <taxon>Neopterygii</taxon>
        <taxon>Teleostei</taxon>
        <taxon>Neoteleostei</taxon>
        <taxon>Acanthomorphata</taxon>
        <taxon>Ovalentaria</taxon>
        <taxon>Atherinomorphae</taxon>
        <taxon>Cyprinodontiformes</taxon>
        <taxon>Goodeidae</taxon>
        <taxon>Goodea</taxon>
    </lineage>
</organism>
<dbReference type="Proteomes" id="UP001476798">
    <property type="component" value="Unassembled WGS sequence"/>
</dbReference>
<evidence type="ECO:0000313" key="1">
    <source>
        <dbReference type="EMBL" id="MEQ2183716.1"/>
    </source>
</evidence>
<proteinExistence type="predicted"/>
<comment type="caution">
    <text evidence="1">The sequence shown here is derived from an EMBL/GenBank/DDBJ whole genome shotgun (WGS) entry which is preliminary data.</text>
</comment>
<reference evidence="1 2" key="1">
    <citation type="submission" date="2021-06" db="EMBL/GenBank/DDBJ databases">
        <authorList>
            <person name="Palmer J.M."/>
        </authorList>
    </citation>
    <scope>NUCLEOTIDE SEQUENCE [LARGE SCALE GENOMIC DNA]</scope>
    <source>
        <strain evidence="1 2">GA_2019</strain>
        <tissue evidence="1">Muscle</tissue>
    </source>
</reference>
<keyword evidence="2" id="KW-1185">Reference proteome</keyword>
<sequence>MLYVWLPGSAASFQSQVYLPFAALRCSGGQAFYCSRHTYKCSLPGDKRVLTHAHSTQAHLFLHICSPTHSITQMVESDTNIAYYNINEPCLRWCWFESGTNKLNHAFRILS</sequence>
<protein>
    <submittedName>
        <fullName evidence="1">Uncharacterized protein</fullName>
    </submittedName>
</protein>
<gene>
    <name evidence="1" type="ORF">GOODEAATRI_000805</name>
</gene>
<evidence type="ECO:0000313" key="2">
    <source>
        <dbReference type="Proteomes" id="UP001476798"/>
    </source>
</evidence>
<dbReference type="EMBL" id="JAHRIO010079987">
    <property type="protein sequence ID" value="MEQ2183716.1"/>
    <property type="molecule type" value="Genomic_DNA"/>
</dbReference>
<name>A0ABV0PJS4_9TELE</name>